<sequence>MSADAATIEVLLGRIDQLESRQAIIDLASEYCHGFDKRDFDRFLAIWWDDCVWNIGPPFGAFEGHDGIREAVKNVLWPAWDESHHLSTNNTVKFDGPDRARAVCDVDCVGRLAGESVCQIVGATYEDLVERRDGIWRIKQRDVTIHYFNPVNGTPLTAPG</sequence>
<dbReference type="EMBL" id="AUVB01000054">
    <property type="protein sequence ID" value="KGE03466.1"/>
    <property type="molecule type" value="Genomic_DNA"/>
</dbReference>
<name>A0A095XUU6_9GAMM</name>
<dbReference type="eggNOG" id="COG3631">
    <property type="taxonomic scope" value="Bacteria"/>
</dbReference>
<evidence type="ECO:0000313" key="3">
    <source>
        <dbReference type="Proteomes" id="UP000029640"/>
    </source>
</evidence>
<dbReference type="CDD" id="cd00531">
    <property type="entry name" value="NTF2_like"/>
    <property type="match status" value="1"/>
</dbReference>
<dbReference type="Gene3D" id="3.10.450.50">
    <property type="match status" value="1"/>
</dbReference>
<dbReference type="SUPFAM" id="SSF54427">
    <property type="entry name" value="NTF2-like"/>
    <property type="match status" value="1"/>
</dbReference>
<evidence type="ECO:0000313" key="2">
    <source>
        <dbReference type="EMBL" id="KGE03466.1"/>
    </source>
</evidence>
<gene>
    <name evidence="2" type="ORF">HRUBRA_01845</name>
</gene>
<evidence type="ECO:0000259" key="1">
    <source>
        <dbReference type="Pfam" id="PF13577"/>
    </source>
</evidence>
<dbReference type="HOGENOM" id="CLU_106738_7_3_6"/>
<comment type="caution">
    <text evidence="2">The sequence shown here is derived from an EMBL/GenBank/DDBJ whole genome shotgun (WGS) entry which is preliminary data.</text>
</comment>
<dbReference type="InterPro" id="IPR032710">
    <property type="entry name" value="NTF2-like_dom_sf"/>
</dbReference>
<keyword evidence="3" id="KW-1185">Reference proteome</keyword>
<dbReference type="InterPro" id="IPR037401">
    <property type="entry name" value="SnoaL-like"/>
</dbReference>
<dbReference type="Proteomes" id="UP000029640">
    <property type="component" value="Unassembled WGS sequence"/>
</dbReference>
<dbReference type="PATRIC" id="fig|1265313.6.peg.1824"/>
<protein>
    <recommendedName>
        <fullName evidence="1">SnoaL-like domain-containing protein</fullName>
    </recommendedName>
</protein>
<organism evidence="2 3">
    <name type="scientific">Pseudohaliea rubra DSM 19751</name>
    <dbReference type="NCBI Taxonomy" id="1265313"/>
    <lineage>
        <taxon>Bacteria</taxon>
        <taxon>Pseudomonadati</taxon>
        <taxon>Pseudomonadota</taxon>
        <taxon>Gammaproteobacteria</taxon>
        <taxon>Cellvibrionales</taxon>
        <taxon>Halieaceae</taxon>
        <taxon>Pseudohaliea</taxon>
    </lineage>
</organism>
<dbReference type="AlphaFoldDB" id="A0A095XUU6"/>
<dbReference type="RefSeq" id="WP_035513392.1">
    <property type="nucleotide sequence ID" value="NZ_KN234745.1"/>
</dbReference>
<feature type="domain" description="SnoaL-like" evidence="1">
    <location>
        <begin position="17"/>
        <end position="141"/>
    </location>
</feature>
<proteinExistence type="predicted"/>
<reference evidence="2 3" key="1">
    <citation type="journal article" date="2014" name="Genome Announc.">
        <title>Genome Sequence of Gammaproteobacterial Pseudohaliea rubra Type Strain DSM 19751, Isolated from Coastal Seawater of the Mediterranean Sea.</title>
        <authorList>
            <person name="Spring S."/>
            <person name="Fiebig A."/>
            <person name="Riedel T."/>
            <person name="Goker M."/>
            <person name="Klenk H.P."/>
        </authorList>
    </citation>
    <scope>NUCLEOTIDE SEQUENCE [LARGE SCALE GENOMIC DNA]</scope>
    <source>
        <strain evidence="2 3">DSM 19751</strain>
    </source>
</reference>
<dbReference type="Pfam" id="PF13577">
    <property type="entry name" value="SnoaL_4"/>
    <property type="match status" value="1"/>
</dbReference>
<dbReference type="STRING" id="1265313.HRUBRA_01845"/>
<accession>A0A095XUU6</accession>
<dbReference type="OrthoDB" id="7605094at2"/>